<evidence type="ECO:0000313" key="3">
    <source>
        <dbReference type="Proteomes" id="UP000789508"/>
    </source>
</evidence>
<name>A0A9N9AIN2_9GLOM</name>
<sequence>MSNQFQINSPTIREEIPEEMGLLGNCLLIPPNSEVKEKKDSTKNRGVRETNEDHEARKKVYDEVRDQLPKEVAKYTL</sequence>
<feature type="region of interest" description="Disordered" evidence="1">
    <location>
        <begin position="33"/>
        <end position="57"/>
    </location>
</feature>
<proteinExistence type="predicted"/>
<gene>
    <name evidence="2" type="ORF">ALEPTO_LOCUS4906</name>
</gene>
<feature type="compositionally biased region" description="Basic and acidic residues" evidence="1">
    <location>
        <begin position="34"/>
        <end position="57"/>
    </location>
</feature>
<dbReference type="AlphaFoldDB" id="A0A9N9AIN2"/>
<comment type="caution">
    <text evidence="2">The sequence shown here is derived from an EMBL/GenBank/DDBJ whole genome shotgun (WGS) entry which is preliminary data.</text>
</comment>
<evidence type="ECO:0000256" key="1">
    <source>
        <dbReference type="SAM" id="MobiDB-lite"/>
    </source>
</evidence>
<protein>
    <submittedName>
        <fullName evidence="2">9622_t:CDS:1</fullName>
    </submittedName>
</protein>
<accession>A0A9N9AIN2</accession>
<keyword evidence="3" id="KW-1185">Reference proteome</keyword>
<organism evidence="2 3">
    <name type="scientific">Ambispora leptoticha</name>
    <dbReference type="NCBI Taxonomy" id="144679"/>
    <lineage>
        <taxon>Eukaryota</taxon>
        <taxon>Fungi</taxon>
        <taxon>Fungi incertae sedis</taxon>
        <taxon>Mucoromycota</taxon>
        <taxon>Glomeromycotina</taxon>
        <taxon>Glomeromycetes</taxon>
        <taxon>Archaeosporales</taxon>
        <taxon>Ambisporaceae</taxon>
        <taxon>Ambispora</taxon>
    </lineage>
</organism>
<reference evidence="2" key="1">
    <citation type="submission" date="2021-06" db="EMBL/GenBank/DDBJ databases">
        <authorList>
            <person name="Kallberg Y."/>
            <person name="Tangrot J."/>
            <person name="Rosling A."/>
        </authorList>
    </citation>
    <scope>NUCLEOTIDE SEQUENCE</scope>
    <source>
        <strain evidence="2">FL130A</strain>
    </source>
</reference>
<dbReference type="Proteomes" id="UP000789508">
    <property type="component" value="Unassembled WGS sequence"/>
</dbReference>
<evidence type="ECO:0000313" key="2">
    <source>
        <dbReference type="EMBL" id="CAG8530361.1"/>
    </source>
</evidence>
<dbReference type="EMBL" id="CAJVPS010001235">
    <property type="protein sequence ID" value="CAG8530361.1"/>
    <property type="molecule type" value="Genomic_DNA"/>
</dbReference>